<proteinExistence type="predicted"/>
<dbReference type="AlphaFoldDB" id="A0A0G4F5K9"/>
<name>A0A0G4F5K9_9ALVE</name>
<evidence type="ECO:0000313" key="1">
    <source>
        <dbReference type="EMBL" id="CEM07640.1"/>
    </source>
</evidence>
<dbReference type="EMBL" id="CDMZ01000135">
    <property type="protein sequence ID" value="CEM07640.1"/>
    <property type="molecule type" value="Genomic_DNA"/>
</dbReference>
<dbReference type="VEuPathDB" id="CryptoDB:Cvel_15276"/>
<gene>
    <name evidence="1" type="ORF">Cvel_15276</name>
</gene>
<accession>A0A0G4F5K9</accession>
<organism evidence="1">
    <name type="scientific">Chromera velia CCMP2878</name>
    <dbReference type="NCBI Taxonomy" id="1169474"/>
    <lineage>
        <taxon>Eukaryota</taxon>
        <taxon>Sar</taxon>
        <taxon>Alveolata</taxon>
        <taxon>Colpodellida</taxon>
        <taxon>Chromeraceae</taxon>
        <taxon>Chromera</taxon>
    </lineage>
</organism>
<sequence>MEAPTSAATLDQAQQEAWYTVARGTFRVQIADWGRPRSMTVSSSGIGLQVATCYPCLTCQQRDSEEFMDKHVATDKTFAKRIEGQDLYYDLQPDQLAVYPLDSVSDVEKALKGCFIGVEFLMIDPSSDLSAPAKPPSDLLAIEKASWDISQSSNLLTLIDEGKGVTWETSKELAWVPVPSKLSLHSGMFKLKLRFDAKKTQLGLGFMIKFNGGLD</sequence>
<reference evidence="1" key="1">
    <citation type="submission" date="2014-11" db="EMBL/GenBank/DDBJ databases">
        <authorList>
            <person name="Otto D Thomas"/>
            <person name="Naeem Raeece"/>
        </authorList>
    </citation>
    <scope>NUCLEOTIDE SEQUENCE</scope>
</reference>
<protein>
    <submittedName>
        <fullName evidence="1">Uncharacterized protein</fullName>
    </submittedName>
</protein>